<dbReference type="EMBL" id="OV121134">
    <property type="protein sequence ID" value="CAH0553374.1"/>
    <property type="molecule type" value="Genomic_DNA"/>
</dbReference>
<keyword evidence="15" id="KW-1185">Reference proteome</keyword>
<evidence type="ECO:0000313" key="14">
    <source>
        <dbReference type="EMBL" id="CAH0553374.1"/>
    </source>
</evidence>
<dbReference type="InterPro" id="IPR035897">
    <property type="entry name" value="Toll_tir_struct_dom_sf"/>
</dbReference>
<evidence type="ECO:0000313" key="15">
    <source>
        <dbReference type="Proteomes" id="UP001154078"/>
    </source>
</evidence>
<keyword evidence="9" id="KW-0675">Receptor</keyword>
<comment type="similarity">
    <text evidence="2">Belongs to the Toll-like receptor family.</text>
</comment>
<evidence type="ECO:0000256" key="6">
    <source>
        <dbReference type="ARBA" id="ARBA00022737"/>
    </source>
</evidence>
<dbReference type="PANTHER" id="PTHR24365">
    <property type="entry name" value="TOLL-LIKE RECEPTOR"/>
    <property type="match status" value="1"/>
</dbReference>
<evidence type="ECO:0000256" key="4">
    <source>
        <dbReference type="ARBA" id="ARBA00022692"/>
    </source>
</evidence>
<evidence type="ECO:0000256" key="1">
    <source>
        <dbReference type="ARBA" id="ARBA00004167"/>
    </source>
</evidence>
<organism evidence="14 15">
    <name type="scientific">Brassicogethes aeneus</name>
    <name type="common">Rape pollen beetle</name>
    <name type="synonym">Meligethes aeneus</name>
    <dbReference type="NCBI Taxonomy" id="1431903"/>
    <lineage>
        <taxon>Eukaryota</taxon>
        <taxon>Metazoa</taxon>
        <taxon>Ecdysozoa</taxon>
        <taxon>Arthropoda</taxon>
        <taxon>Hexapoda</taxon>
        <taxon>Insecta</taxon>
        <taxon>Pterygota</taxon>
        <taxon>Neoptera</taxon>
        <taxon>Endopterygota</taxon>
        <taxon>Coleoptera</taxon>
        <taxon>Polyphaga</taxon>
        <taxon>Cucujiformia</taxon>
        <taxon>Nitidulidae</taxon>
        <taxon>Meligethinae</taxon>
        <taxon>Brassicogethes</taxon>
    </lineage>
</organism>
<feature type="signal peptide" evidence="12">
    <location>
        <begin position="1"/>
        <end position="18"/>
    </location>
</feature>
<evidence type="ECO:0000256" key="7">
    <source>
        <dbReference type="ARBA" id="ARBA00022989"/>
    </source>
</evidence>
<feature type="chain" id="PRO_5040460355" description="TIR domain-containing protein" evidence="12">
    <location>
        <begin position="19"/>
        <end position="1037"/>
    </location>
</feature>
<keyword evidence="6" id="KW-0677">Repeat</keyword>
<keyword evidence="4 11" id="KW-0812">Transmembrane</keyword>
<protein>
    <recommendedName>
        <fullName evidence="13">TIR domain-containing protein</fullName>
    </recommendedName>
</protein>
<evidence type="ECO:0000256" key="10">
    <source>
        <dbReference type="ARBA" id="ARBA00023180"/>
    </source>
</evidence>
<evidence type="ECO:0000256" key="11">
    <source>
        <dbReference type="SAM" id="Phobius"/>
    </source>
</evidence>
<reference evidence="14" key="1">
    <citation type="submission" date="2021-12" db="EMBL/GenBank/DDBJ databases">
        <authorList>
            <person name="King R."/>
        </authorList>
    </citation>
    <scope>NUCLEOTIDE SEQUENCE</scope>
</reference>
<sequence length="1037" mass="119744">MWIFNWLLLLFGIPFILTNKRCERSSGCTCYNGNDLEYQCPSENDLNVLLRYSTNPARVVVDGHKALPFLEEENLPKVSLGKVESVKISYCGLPRKSYKTLFDRVNITETKTLIIDNIVPNGEHAVLSSALFEDLEYLEYLRISNNENIIVEDNFLTKVPKLLELNLYNSNMAVNVSALPNLRMLDMSKTKMQDIPSGNFVNLKQLKQLYLFSNNIKTLNQNSFKGADNVEMIELLNNKITQIEDGTFKHMHHLYNISLINNNITSISENTFQSHKSLYSIRLAYNKYLRLLDRAFFSMNNLTLLRLDYCNLKDLPDNTFEGSTNLKEIQLQSNQLETIPLRCFSGLEKLKKLNLGFNKLKDLPNGIFESLNSLEELNLENNALTKISLDLFKNQNRLYSLNLRNNLLSSIDKFAFTTLTNVKELDLSYNKLLLEIDPQFYIGVFSNFKDLVSLNLSHNLMESMDNIPPSVHLKTIDMSYNNIKELSLQNLQNQVFSNKVNFDFSNNNITTIDSKLVDIAITENPDWRIDINLSNNPIDCSCENYEFLKSFPEIQYAGNNFNFIDYDKLKCNDIDFKFIDIPFSKKFIVCPMESVGKTVYNCSEECECFFKPYNSSFIMNCFNKSLTEVPKFKAPEKVRVLNTNYKIENVIVKLEHNNLEESPPKNYGYENITEIYLDNNSIRNISWIPSKLKVLHLDNNYLNSLSSNFIELLNTSIIESLTLDENPWTCDCTTVQLQNYLLANPKKIETNNIRCKNSGFQIIQHRSLCKSQTVTVLATSITLVVLLLIAACLAASYYKWQEPIKVWLYSKNLFLWFVTEEELDKGKIYDVFLSFSSKDDDFVLKSLLPALESEPNPFKVCVHYRDWIPGEHITTQIINSVTDSRRTLVVLSSNFLESNWAKNEFRMAHTQALNDGRARVIVVILGDIEIAKLDDELKAYLRTNTYVKWGDPWFWQKLSYALPHHKAQKNKFSQKHANIMLKIDQKFDMVKTMPQSTPPILTLDTNILPSYPLSFVSDKIKDSCPVETNENCLIIKR</sequence>
<evidence type="ECO:0000259" key="13">
    <source>
        <dbReference type="PROSITE" id="PS50104"/>
    </source>
</evidence>
<name>A0A9P0FHA1_BRAAE</name>
<dbReference type="Pfam" id="PF01582">
    <property type="entry name" value="TIR"/>
    <property type="match status" value="1"/>
</dbReference>
<keyword evidence="7 11" id="KW-1133">Transmembrane helix</keyword>
<dbReference type="FunFam" id="3.80.10.10:FF:001164">
    <property type="entry name" value="GH01279p"/>
    <property type="match status" value="1"/>
</dbReference>
<dbReference type="Gene3D" id="3.80.10.10">
    <property type="entry name" value="Ribonuclease Inhibitor"/>
    <property type="match status" value="3"/>
</dbReference>
<dbReference type="PROSITE" id="PS51450">
    <property type="entry name" value="LRR"/>
    <property type="match status" value="4"/>
</dbReference>
<dbReference type="FunFam" id="3.40.50.10140:FF:000026">
    <property type="entry name" value="Toll-like receptor 2"/>
    <property type="match status" value="1"/>
</dbReference>
<dbReference type="SMART" id="SM00364">
    <property type="entry name" value="LRR_BAC"/>
    <property type="match status" value="9"/>
</dbReference>
<dbReference type="GO" id="GO:0005886">
    <property type="term" value="C:plasma membrane"/>
    <property type="evidence" value="ECO:0007669"/>
    <property type="project" value="TreeGrafter"/>
</dbReference>
<dbReference type="InterPro" id="IPR000157">
    <property type="entry name" value="TIR_dom"/>
</dbReference>
<dbReference type="Proteomes" id="UP001154078">
    <property type="component" value="Chromosome 3"/>
</dbReference>
<evidence type="ECO:0000256" key="12">
    <source>
        <dbReference type="SAM" id="SignalP"/>
    </source>
</evidence>
<dbReference type="SMART" id="SM00369">
    <property type="entry name" value="LRR_TYP"/>
    <property type="match status" value="10"/>
</dbReference>
<dbReference type="SUPFAM" id="SSF52200">
    <property type="entry name" value="Toll/Interleukin receptor TIR domain"/>
    <property type="match status" value="1"/>
</dbReference>
<feature type="transmembrane region" description="Helical" evidence="11">
    <location>
        <begin position="774"/>
        <end position="798"/>
    </location>
</feature>
<dbReference type="GO" id="GO:0038023">
    <property type="term" value="F:signaling receptor activity"/>
    <property type="evidence" value="ECO:0007669"/>
    <property type="project" value="TreeGrafter"/>
</dbReference>
<evidence type="ECO:0000256" key="9">
    <source>
        <dbReference type="ARBA" id="ARBA00023170"/>
    </source>
</evidence>
<evidence type="ECO:0000256" key="8">
    <source>
        <dbReference type="ARBA" id="ARBA00023136"/>
    </source>
</evidence>
<dbReference type="Gene3D" id="3.40.50.10140">
    <property type="entry name" value="Toll/interleukin-1 receptor homology (TIR) domain"/>
    <property type="match status" value="1"/>
</dbReference>
<evidence type="ECO:0000256" key="5">
    <source>
        <dbReference type="ARBA" id="ARBA00022729"/>
    </source>
</evidence>
<dbReference type="SMART" id="SM00365">
    <property type="entry name" value="LRR_SD22"/>
    <property type="match status" value="7"/>
</dbReference>
<dbReference type="InterPro" id="IPR003591">
    <property type="entry name" value="Leu-rich_rpt_typical-subtyp"/>
</dbReference>
<dbReference type="InterPro" id="IPR001611">
    <property type="entry name" value="Leu-rich_rpt"/>
</dbReference>
<dbReference type="Pfam" id="PF13855">
    <property type="entry name" value="LRR_8"/>
    <property type="match status" value="3"/>
</dbReference>
<dbReference type="SUPFAM" id="SSF52058">
    <property type="entry name" value="L domain-like"/>
    <property type="match status" value="3"/>
</dbReference>
<proteinExistence type="inferred from homology"/>
<evidence type="ECO:0000256" key="2">
    <source>
        <dbReference type="ARBA" id="ARBA00009634"/>
    </source>
</evidence>
<dbReference type="InterPro" id="IPR032675">
    <property type="entry name" value="LRR_dom_sf"/>
</dbReference>
<keyword evidence="8 11" id="KW-0472">Membrane</keyword>
<keyword evidence="10" id="KW-0325">Glycoprotein</keyword>
<dbReference type="SMART" id="SM00255">
    <property type="entry name" value="TIR"/>
    <property type="match status" value="1"/>
</dbReference>
<evidence type="ECO:0000256" key="3">
    <source>
        <dbReference type="ARBA" id="ARBA00022614"/>
    </source>
</evidence>
<dbReference type="OrthoDB" id="1421090at2759"/>
<accession>A0A9P0FHA1</accession>
<dbReference type="PANTHER" id="PTHR24365:SF541">
    <property type="entry name" value="PROTEIN TOLL-RELATED"/>
    <property type="match status" value="1"/>
</dbReference>
<dbReference type="AlphaFoldDB" id="A0A9P0FHA1"/>
<gene>
    <name evidence="14" type="ORF">MELIAE_LOCUS5382</name>
</gene>
<keyword evidence="3" id="KW-0433">Leucine-rich repeat</keyword>
<comment type="subcellular location">
    <subcellularLocation>
        <location evidence="1">Membrane</location>
        <topology evidence="1">Single-pass membrane protein</topology>
    </subcellularLocation>
</comment>
<keyword evidence="5 12" id="KW-0732">Signal</keyword>
<feature type="domain" description="TIR" evidence="13">
    <location>
        <begin position="827"/>
        <end position="962"/>
    </location>
</feature>
<dbReference type="GO" id="GO:0007165">
    <property type="term" value="P:signal transduction"/>
    <property type="evidence" value="ECO:0007669"/>
    <property type="project" value="InterPro"/>
</dbReference>
<dbReference type="PRINTS" id="PR01537">
    <property type="entry name" value="INTRLKN1R1F"/>
</dbReference>
<dbReference type="PROSITE" id="PS50104">
    <property type="entry name" value="TIR"/>
    <property type="match status" value="1"/>
</dbReference>